<keyword evidence="6" id="KW-1185">Reference proteome</keyword>
<proteinExistence type="inferred from homology"/>
<organism evidence="5 6">
    <name type="scientific">Paenibacillus nanensis</name>
    <dbReference type="NCBI Taxonomy" id="393251"/>
    <lineage>
        <taxon>Bacteria</taxon>
        <taxon>Bacillati</taxon>
        <taxon>Bacillota</taxon>
        <taxon>Bacilli</taxon>
        <taxon>Bacillales</taxon>
        <taxon>Paenibacillaceae</taxon>
        <taxon>Paenibacillus</taxon>
    </lineage>
</organism>
<evidence type="ECO:0000256" key="4">
    <source>
        <dbReference type="PIRSR" id="PIRSR602678-1"/>
    </source>
</evidence>
<keyword evidence="3 4" id="KW-0479">Metal-binding</keyword>
<name>A0A3A1USD2_9BACL</name>
<feature type="binding site" evidence="4">
    <location>
        <position position="229"/>
    </location>
    <ligand>
        <name>a divalent metal cation</name>
        <dbReference type="ChEBI" id="CHEBI:60240"/>
        <label>1</label>
    </ligand>
</feature>
<dbReference type="OrthoDB" id="1116574at2"/>
<feature type="binding site" evidence="4">
    <location>
        <position position="63"/>
    </location>
    <ligand>
        <name>a divalent metal cation</name>
        <dbReference type="ChEBI" id="CHEBI:60240"/>
        <label>1</label>
    </ligand>
</feature>
<dbReference type="Pfam" id="PF01784">
    <property type="entry name" value="DUF34_NIF3"/>
    <property type="match status" value="1"/>
</dbReference>
<dbReference type="Proteomes" id="UP000266482">
    <property type="component" value="Unassembled WGS sequence"/>
</dbReference>
<gene>
    <name evidence="5" type="ORF">D3P08_16095</name>
</gene>
<dbReference type="PANTHER" id="PTHR13799:SF14">
    <property type="entry name" value="GTP CYCLOHYDROLASE 1 TYPE 2 HOMOLOG"/>
    <property type="match status" value="1"/>
</dbReference>
<dbReference type="GO" id="GO:0046872">
    <property type="term" value="F:metal ion binding"/>
    <property type="evidence" value="ECO:0007669"/>
    <property type="project" value="UniProtKB-KW"/>
</dbReference>
<protein>
    <recommendedName>
        <fullName evidence="2">GTP cyclohydrolase 1 type 2 homolog</fullName>
    </recommendedName>
</protein>
<evidence type="ECO:0000313" key="6">
    <source>
        <dbReference type="Proteomes" id="UP000266482"/>
    </source>
</evidence>
<dbReference type="AlphaFoldDB" id="A0A3A1USD2"/>
<accession>A0A3A1USD2</accession>
<dbReference type="RefSeq" id="WP_119600731.1">
    <property type="nucleotide sequence ID" value="NZ_QXQA01000010.1"/>
</dbReference>
<dbReference type="PANTHER" id="PTHR13799">
    <property type="entry name" value="NGG1 INTERACTING FACTOR 3"/>
    <property type="match status" value="1"/>
</dbReference>
<feature type="binding site" evidence="4">
    <location>
        <position position="233"/>
    </location>
    <ligand>
        <name>a divalent metal cation</name>
        <dbReference type="ChEBI" id="CHEBI:60240"/>
        <label>1</label>
    </ligand>
</feature>
<dbReference type="SUPFAM" id="SSF102705">
    <property type="entry name" value="NIF3 (NGG1p interacting factor 3)-like"/>
    <property type="match status" value="1"/>
</dbReference>
<evidence type="ECO:0000256" key="2">
    <source>
        <dbReference type="ARBA" id="ARBA00022112"/>
    </source>
</evidence>
<evidence type="ECO:0000256" key="1">
    <source>
        <dbReference type="ARBA" id="ARBA00006964"/>
    </source>
</evidence>
<comment type="similarity">
    <text evidence="1">Belongs to the GTP cyclohydrolase I type 2/NIF3 family.</text>
</comment>
<dbReference type="Gene3D" id="3.40.1390.30">
    <property type="entry name" value="NIF3 (NGG1p interacting factor 3)-like"/>
    <property type="match status" value="2"/>
</dbReference>
<reference evidence="5 6" key="1">
    <citation type="submission" date="2018-09" db="EMBL/GenBank/DDBJ databases">
        <title>Paenibacillus aracenensis nov. sp. isolated from a cave in southern Spain.</title>
        <authorList>
            <person name="Jurado V."/>
            <person name="Gutierrez-Patricio S."/>
            <person name="Gonzalez-Pimentel J.L."/>
            <person name="Miller A.Z."/>
            <person name="Laiz L."/>
            <person name="Saiz-Jimenez C."/>
        </authorList>
    </citation>
    <scope>NUCLEOTIDE SEQUENCE [LARGE SCALE GENOMIC DNA]</scope>
    <source>
        <strain evidence="5 6">DSM 22867</strain>
    </source>
</reference>
<dbReference type="EMBL" id="QXQA01000010">
    <property type="protein sequence ID" value="RIX51438.1"/>
    <property type="molecule type" value="Genomic_DNA"/>
</dbReference>
<evidence type="ECO:0000256" key="3">
    <source>
        <dbReference type="ARBA" id="ARBA00022723"/>
    </source>
</evidence>
<dbReference type="GO" id="GO:0005737">
    <property type="term" value="C:cytoplasm"/>
    <property type="evidence" value="ECO:0007669"/>
    <property type="project" value="TreeGrafter"/>
</dbReference>
<dbReference type="InterPro" id="IPR002678">
    <property type="entry name" value="DUF34/NIF3"/>
</dbReference>
<evidence type="ECO:0000313" key="5">
    <source>
        <dbReference type="EMBL" id="RIX51438.1"/>
    </source>
</evidence>
<comment type="caution">
    <text evidence="5">The sequence shown here is derived from an EMBL/GenBank/DDBJ whole genome shotgun (WGS) entry which is preliminary data.</text>
</comment>
<dbReference type="InterPro" id="IPR036069">
    <property type="entry name" value="DUF34/NIF3_sf"/>
</dbReference>
<sequence length="265" mass="29424">MSLKIKDIIQALIEPVGLLEQTVDTLKTGESDTEVTGVVMTFMPTMRVLEEARALGANLVIAHEGLYYSHHDSFGASLSEDPVYLAKQAYIRDSGLAVFRCHDYCHRYQPDTITEGLVRALGWEEHVLEREPAYSVVDIPPRSLSELAEHAKARLGAAYIRTAGNAESMCRRIGVLVGYRGGGSLAIPLFEKHQLDLIVYGEGPEWELPEYVRDAVHLGHAKGLLALGHAESEQAGMKLLADRLKQRFPQIAVHFLPNEPVFRIL</sequence>